<keyword evidence="2" id="KW-0285">Flavoprotein</keyword>
<feature type="transmembrane region" description="Helical" evidence="9">
    <location>
        <begin position="120"/>
        <end position="138"/>
    </location>
</feature>
<name>A0A1J0VPA3_9NOCA</name>
<dbReference type="OrthoDB" id="9801223at2"/>
<dbReference type="Gene3D" id="2.40.30.10">
    <property type="entry name" value="Translation factors"/>
    <property type="match status" value="1"/>
</dbReference>
<feature type="transmembrane region" description="Helical" evidence="9">
    <location>
        <begin position="96"/>
        <end position="113"/>
    </location>
</feature>
<dbReference type="GO" id="GO:0051537">
    <property type="term" value="F:2 iron, 2 sulfur cluster binding"/>
    <property type="evidence" value="ECO:0007669"/>
    <property type="project" value="UniProtKB-KW"/>
</dbReference>
<dbReference type="CDD" id="cd00322">
    <property type="entry name" value="FNR_like"/>
    <property type="match status" value="1"/>
</dbReference>
<feature type="domain" description="FAD-binding FR-type" evidence="10">
    <location>
        <begin position="284"/>
        <end position="386"/>
    </location>
</feature>
<evidence type="ECO:0000256" key="6">
    <source>
        <dbReference type="ARBA" id="ARBA00023002"/>
    </source>
</evidence>
<dbReference type="InterPro" id="IPR039261">
    <property type="entry name" value="FNR_nucleotide-bd"/>
</dbReference>
<keyword evidence="5" id="KW-0274">FAD</keyword>
<accession>A0A1J0VPA3</accession>
<dbReference type="Gene3D" id="3.40.50.80">
    <property type="entry name" value="Nucleotide-binding domain of ferredoxin-NADP reductase (FNR) module"/>
    <property type="match status" value="1"/>
</dbReference>
<keyword evidence="8" id="KW-0411">Iron-sulfur</keyword>
<evidence type="ECO:0000256" key="5">
    <source>
        <dbReference type="ARBA" id="ARBA00022827"/>
    </source>
</evidence>
<keyword evidence="3" id="KW-0001">2Fe-2S</keyword>
<keyword evidence="9" id="KW-1133">Transmembrane helix</keyword>
<organism evidence="11 12">
    <name type="scientific">Nocardia mangyaensis</name>
    <dbReference type="NCBI Taxonomy" id="2213200"/>
    <lineage>
        <taxon>Bacteria</taxon>
        <taxon>Bacillati</taxon>
        <taxon>Actinomycetota</taxon>
        <taxon>Actinomycetes</taxon>
        <taxon>Mycobacteriales</taxon>
        <taxon>Nocardiaceae</taxon>
        <taxon>Nocardia</taxon>
    </lineage>
</organism>
<evidence type="ECO:0000313" key="11">
    <source>
        <dbReference type="EMBL" id="APE33842.1"/>
    </source>
</evidence>
<evidence type="ECO:0000256" key="8">
    <source>
        <dbReference type="ARBA" id="ARBA00023014"/>
    </source>
</evidence>
<sequence length="511" mass="55527">MIRSLLGKVTMYRLVTLVLAGLAVIALIQALTGQLDSTIFVPLDMLATAAVLIAASVAASVVLARIWRRRAHVESAVITALLLWFLYWPTADPGELAWLGLVAVLANASKYLLAWRGRHMFNPVAAGVVAALLLGELLGDDTLRPMTIWWAASETLAPFVLVGALAVLYRTGLLTMALTFAIPAAALTYWGAAAFYPDRTAVLEYVVYSTPIVFFAGFMLSEPFTLAPRRHQQLILAVVAASLFAWPLYSPRLIGEAVVLGPFDSTYELALLVVNLIAFGLGQRRGIRLALRDRKDFGDGVHELSFEPARPVRHHAGQYLELEVPHSADQRGTRRVFTIASAPGSDTVDVAVRIPENSSSYKKALLDLRPGDRVTATAVRGDFVLPRADRPVALVAGGIGVTPFLSHLRADHPHDAVLIYGSPFPRVPYRAELLASGTPVVVVSPEPPTDLPEQWRHITADAITPDIIRSAVPDLSARRIYLSGPPRMVSALAARFRGHRAGLRTDHFTGY</sequence>
<evidence type="ECO:0000256" key="7">
    <source>
        <dbReference type="ARBA" id="ARBA00023004"/>
    </source>
</evidence>
<dbReference type="AlphaFoldDB" id="A0A1J0VPA3"/>
<feature type="transmembrane region" description="Helical" evidence="9">
    <location>
        <begin position="202"/>
        <end position="221"/>
    </location>
</feature>
<dbReference type="SUPFAM" id="SSF52343">
    <property type="entry name" value="Ferredoxin reductase-like, C-terminal NADP-linked domain"/>
    <property type="match status" value="1"/>
</dbReference>
<keyword evidence="9" id="KW-0472">Membrane</keyword>
<feature type="transmembrane region" description="Helical" evidence="9">
    <location>
        <begin position="233"/>
        <end position="249"/>
    </location>
</feature>
<protein>
    <recommendedName>
        <fullName evidence="10">FAD-binding FR-type domain-containing protein</fullName>
    </recommendedName>
</protein>
<proteinExistence type="predicted"/>
<feature type="transmembrane region" description="Helical" evidence="9">
    <location>
        <begin position="71"/>
        <end position="90"/>
    </location>
</feature>
<dbReference type="InterPro" id="IPR017938">
    <property type="entry name" value="Riboflavin_synthase-like_b-brl"/>
</dbReference>
<evidence type="ECO:0000256" key="1">
    <source>
        <dbReference type="ARBA" id="ARBA00001974"/>
    </source>
</evidence>
<dbReference type="InterPro" id="IPR050415">
    <property type="entry name" value="MRET"/>
</dbReference>
<comment type="cofactor">
    <cofactor evidence="1">
        <name>FAD</name>
        <dbReference type="ChEBI" id="CHEBI:57692"/>
    </cofactor>
</comment>
<feature type="transmembrane region" description="Helical" evidence="9">
    <location>
        <begin position="46"/>
        <end position="64"/>
    </location>
</feature>
<evidence type="ECO:0000313" key="12">
    <source>
        <dbReference type="Proteomes" id="UP000183810"/>
    </source>
</evidence>
<keyword evidence="12" id="KW-1185">Reference proteome</keyword>
<keyword evidence="7" id="KW-0408">Iron</keyword>
<keyword evidence="9" id="KW-0812">Transmembrane</keyword>
<gene>
    <name evidence="11" type="ORF">BOX37_07515</name>
</gene>
<evidence type="ECO:0000256" key="3">
    <source>
        <dbReference type="ARBA" id="ARBA00022714"/>
    </source>
</evidence>
<dbReference type="PROSITE" id="PS51384">
    <property type="entry name" value="FAD_FR"/>
    <property type="match status" value="1"/>
</dbReference>
<evidence type="ECO:0000256" key="9">
    <source>
        <dbReference type="SAM" id="Phobius"/>
    </source>
</evidence>
<dbReference type="GO" id="GO:0016491">
    <property type="term" value="F:oxidoreductase activity"/>
    <property type="evidence" value="ECO:0007669"/>
    <property type="project" value="UniProtKB-KW"/>
</dbReference>
<dbReference type="PANTHER" id="PTHR47354:SF6">
    <property type="entry name" value="NADH OXIDOREDUCTASE HCR"/>
    <property type="match status" value="1"/>
</dbReference>
<dbReference type="PANTHER" id="PTHR47354">
    <property type="entry name" value="NADH OXIDOREDUCTASE HCR"/>
    <property type="match status" value="1"/>
</dbReference>
<evidence type="ECO:0000259" key="10">
    <source>
        <dbReference type="PROSITE" id="PS51384"/>
    </source>
</evidence>
<reference evidence="11" key="1">
    <citation type="submission" date="2016-11" db="EMBL/GenBank/DDBJ databases">
        <authorList>
            <person name="Jaros S."/>
            <person name="Januszkiewicz K."/>
            <person name="Wedrychowicz H."/>
        </authorList>
    </citation>
    <scope>NUCLEOTIDE SEQUENCE [LARGE SCALE GENOMIC DNA]</scope>
    <source>
        <strain evidence="11">Y48</strain>
    </source>
</reference>
<keyword evidence="4" id="KW-0479">Metal-binding</keyword>
<dbReference type="SUPFAM" id="SSF63380">
    <property type="entry name" value="Riboflavin synthase domain-like"/>
    <property type="match status" value="1"/>
</dbReference>
<dbReference type="InterPro" id="IPR017927">
    <property type="entry name" value="FAD-bd_FR_type"/>
</dbReference>
<dbReference type="EMBL" id="CP018082">
    <property type="protein sequence ID" value="APE33842.1"/>
    <property type="molecule type" value="Genomic_DNA"/>
</dbReference>
<keyword evidence="6" id="KW-0560">Oxidoreductase</keyword>
<dbReference type="RefSeq" id="WP_071927024.1">
    <property type="nucleotide sequence ID" value="NZ_CP018082.1"/>
</dbReference>
<feature type="transmembrane region" description="Helical" evidence="9">
    <location>
        <begin position="176"/>
        <end position="196"/>
    </location>
</feature>
<feature type="transmembrane region" description="Helical" evidence="9">
    <location>
        <begin position="150"/>
        <end position="169"/>
    </location>
</feature>
<evidence type="ECO:0000256" key="2">
    <source>
        <dbReference type="ARBA" id="ARBA00022630"/>
    </source>
</evidence>
<dbReference type="KEGG" id="nsl:BOX37_07515"/>
<dbReference type="GO" id="GO:0046872">
    <property type="term" value="F:metal ion binding"/>
    <property type="evidence" value="ECO:0007669"/>
    <property type="project" value="UniProtKB-KW"/>
</dbReference>
<dbReference type="Proteomes" id="UP000183810">
    <property type="component" value="Chromosome"/>
</dbReference>
<feature type="transmembrane region" description="Helical" evidence="9">
    <location>
        <begin position="269"/>
        <end position="287"/>
    </location>
</feature>
<evidence type="ECO:0000256" key="4">
    <source>
        <dbReference type="ARBA" id="ARBA00022723"/>
    </source>
</evidence>